<dbReference type="CDD" id="cd00637">
    <property type="entry name" value="7tm_classA_rhodopsin-like"/>
    <property type="match status" value="1"/>
</dbReference>
<proteinExistence type="predicted"/>
<feature type="transmembrane region" description="Helical" evidence="6">
    <location>
        <begin position="142"/>
        <end position="166"/>
    </location>
</feature>
<dbReference type="Gene3D" id="1.20.1070.10">
    <property type="entry name" value="Rhodopsin 7-helix transmembrane proteins"/>
    <property type="match status" value="1"/>
</dbReference>
<name>C3YI95_BRAFL</name>
<evidence type="ECO:0000256" key="5">
    <source>
        <dbReference type="SAM" id="MobiDB-lite"/>
    </source>
</evidence>
<dbReference type="GO" id="GO:0016020">
    <property type="term" value="C:membrane"/>
    <property type="evidence" value="ECO:0007669"/>
    <property type="project" value="UniProtKB-SubCell"/>
</dbReference>
<evidence type="ECO:0000313" key="8">
    <source>
        <dbReference type="EMBL" id="EEN60232.1"/>
    </source>
</evidence>
<dbReference type="SMART" id="SM01381">
    <property type="entry name" value="7TM_GPCR_Srsx"/>
    <property type="match status" value="1"/>
</dbReference>
<evidence type="ECO:0000256" key="6">
    <source>
        <dbReference type="SAM" id="Phobius"/>
    </source>
</evidence>
<dbReference type="GO" id="GO:0004930">
    <property type="term" value="F:G protein-coupled receptor activity"/>
    <property type="evidence" value="ECO:0007669"/>
    <property type="project" value="InterPro"/>
</dbReference>
<feature type="transmembrane region" description="Helical" evidence="6">
    <location>
        <begin position="99"/>
        <end position="121"/>
    </location>
</feature>
<dbReference type="SUPFAM" id="SSF81321">
    <property type="entry name" value="Family A G protein-coupled receptor-like"/>
    <property type="match status" value="1"/>
</dbReference>
<evidence type="ECO:0000256" key="2">
    <source>
        <dbReference type="ARBA" id="ARBA00022692"/>
    </source>
</evidence>
<dbReference type="PANTHER" id="PTHR26451:SF897">
    <property type="entry name" value="TRACE AMINE-ASSOCIATED RECEPTOR 5-LIKE"/>
    <property type="match status" value="1"/>
</dbReference>
<dbReference type="Pfam" id="PF00001">
    <property type="entry name" value="7tm_1"/>
    <property type="match status" value="1"/>
</dbReference>
<keyword evidence="4 6" id="KW-0472">Membrane</keyword>
<feature type="region of interest" description="Disordered" evidence="5">
    <location>
        <begin position="332"/>
        <end position="360"/>
    </location>
</feature>
<dbReference type="AlphaFoldDB" id="C3YI95"/>
<feature type="region of interest" description="Disordered" evidence="5">
    <location>
        <begin position="469"/>
        <end position="488"/>
    </location>
</feature>
<protein>
    <recommendedName>
        <fullName evidence="7">G-protein coupled receptors family 1 profile domain-containing protein</fullName>
    </recommendedName>
</protein>
<feature type="domain" description="G-protein coupled receptors family 1 profile" evidence="7">
    <location>
        <begin position="42"/>
        <end position="294"/>
    </location>
</feature>
<feature type="transmembrane region" description="Helical" evidence="6">
    <location>
        <begin position="63"/>
        <end position="87"/>
    </location>
</feature>
<feature type="transmembrane region" description="Helical" evidence="6">
    <location>
        <begin position="186"/>
        <end position="207"/>
    </location>
</feature>
<evidence type="ECO:0000256" key="3">
    <source>
        <dbReference type="ARBA" id="ARBA00022989"/>
    </source>
</evidence>
<dbReference type="InterPro" id="IPR017452">
    <property type="entry name" value="GPCR_Rhodpsn_7TM"/>
</dbReference>
<dbReference type="InParanoid" id="C3YI95"/>
<feature type="compositionally biased region" description="Basic and acidic residues" evidence="5">
    <location>
        <begin position="475"/>
        <end position="488"/>
    </location>
</feature>
<accession>C3YI95</accession>
<keyword evidence="3 6" id="KW-1133">Transmembrane helix</keyword>
<comment type="subcellular location">
    <subcellularLocation>
        <location evidence="1">Membrane</location>
    </subcellularLocation>
</comment>
<feature type="transmembrane region" description="Helical" evidence="6">
    <location>
        <begin position="276"/>
        <end position="296"/>
    </location>
</feature>
<dbReference type="FunCoup" id="C3YI95">
    <property type="interactions" value="11"/>
</dbReference>
<organism>
    <name type="scientific">Branchiostoma floridae</name>
    <name type="common">Florida lancelet</name>
    <name type="synonym">Amphioxus</name>
    <dbReference type="NCBI Taxonomy" id="7739"/>
    <lineage>
        <taxon>Eukaryota</taxon>
        <taxon>Metazoa</taxon>
        <taxon>Chordata</taxon>
        <taxon>Cephalochordata</taxon>
        <taxon>Leptocardii</taxon>
        <taxon>Amphioxiformes</taxon>
        <taxon>Branchiostomatidae</taxon>
        <taxon>Branchiostoma</taxon>
    </lineage>
</organism>
<sequence>MEEETDDMSGKDGNDHVLSLGSTFRDFQTAYLIISLVLSVGCGLLLIFLVWRKDYLQKPSHYLRCNLAVDDIICTSCLIPFRIYALFRLDVSGQHAWCSAVAVIVNPCLLSMSGTYLMMAIDLYYFVCDPLHYHDKVTTKRVVVGIVMIRAFSFLFGLGPTAFSGLPKYSLPCEIVPANSASFSAIFRNINLIVILLVTFFTPTLYYRVFKEARRQQERDENRNLWIFQIKAFKMMVPQAGVWVISVATVIFRVALSQNVISKEQKSQYAVMVAEHVSILLFLTVSSIANPIIYSFRLREFRRACKELCALPTNTPPAVPAPRHEDMEVAAITGPGPGEPATKLTQPHSSAEPESLKPYDQAERQTTQADMRTGLASCTDHRDYKTASQRPFRLTVRAEVHAEPTPRSGEDIAETLPGQIHLDADSTDVPTSMVDTETDETTIGNTMERFALKKPPACPKIGWQENVKANVTKGNPEDDKTLREEKTS</sequence>
<gene>
    <name evidence="8" type="ORF">BRAFLDRAFT_73439</name>
</gene>
<reference evidence="8" key="1">
    <citation type="journal article" date="2008" name="Nature">
        <title>The amphioxus genome and the evolution of the chordate karyotype.</title>
        <authorList>
            <consortium name="US DOE Joint Genome Institute (JGI-PGF)"/>
            <person name="Putnam N.H."/>
            <person name="Butts T."/>
            <person name="Ferrier D.E.K."/>
            <person name="Furlong R.F."/>
            <person name="Hellsten U."/>
            <person name="Kawashima T."/>
            <person name="Robinson-Rechavi M."/>
            <person name="Shoguchi E."/>
            <person name="Terry A."/>
            <person name="Yu J.-K."/>
            <person name="Benito-Gutierrez E.L."/>
            <person name="Dubchak I."/>
            <person name="Garcia-Fernandez J."/>
            <person name="Gibson-Brown J.J."/>
            <person name="Grigoriev I.V."/>
            <person name="Horton A.C."/>
            <person name="de Jong P.J."/>
            <person name="Jurka J."/>
            <person name="Kapitonov V.V."/>
            <person name="Kohara Y."/>
            <person name="Kuroki Y."/>
            <person name="Lindquist E."/>
            <person name="Lucas S."/>
            <person name="Osoegawa K."/>
            <person name="Pennacchio L.A."/>
            <person name="Salamov A.A."/>
            <person name="Satou Y."/>
            <person name="Sauka-Spengler T."/>
            <person name="Schmutz J."/>
            <person name="Shin-I T."/>
            <person name="Toyoda A."/>
            <person name="Bronner-Fraser M."/>
            <person name="Fujiyama A."/>
            <person name="Holland L.Z."/>
            <person name="Holland P.W.H."/>
            <person name="Satoh N."/>
            <person name="Rokhsar D.S."/>
        </authorList>
    </citation>
    <scope>NUCLEOTIDE SEQUENCE [LARGE SCALE GENOMIC DNA]</scope>
    <source>
        <strain evidence="8">S238N-H82</strain>
        <tissue evidence="8">Testes</tissue>
    </source>
</reference>
<dbReference type="InterPro" id="IPR052921">
    <property type="entry name" value="GPCR1_Superfamily_Member"/>
</dbReference>
<dbReference type="InterPro" id="IPR000276">
    <property type="entry name" value="GPCR_Rhodpsn"/>
</dbReference>
<dbReference type="PANTHER" id="PTHR26451">
    <property type="entry name" value="G_PROTEIN_RECEP_F1_2 DOMAIN-CONTAINING PROTEIN"/>
    <property type="match status" value="1"/>
</dbReference>
<feature type="transmembrane region" description="Helical" evidence="6">
    <location>
        <begin position="236"/>
        <end position="256"/>
    </location>
</feature>
<dbReference type="PROSITE" id="PS50262">
    <property type="entry name" value="G_PROTEIN_RECEP_F1_2"/>
    <property type="match status" value="1"/>
</dbReference>
<feature type="transmembrane region" description="Helical" evidence="6">
    <location>
        <begin position="30"/>
        <end position="51"/>
    </location>
</feature>
<keyword evidence="2 6" id="KW-0812">Transmembrane</keyword>
<dbReference type="EMBL" id="GG666514">
    <property type="protein sequence ID" value="EEN60232.1"/>
    <property type="molecule type" value="Genomic_DNA"/>
</dbReference>
<evidence type="ECO:0000259" key="7">
    <source>
        <dbReference type="PROSITE" id="PS50262"/>
    </source>
</evidence>
<evidence type="ECO:0000256" key="1">
    <source>
        <dbReference type="ARBA" id="ARBA00004370"/>
    </source>
</evidence>
<evidence type="ECO:0000256" key="4">
    <source>
        <dbReference type="ARBA" id="ARBA00023136"/>
    </source>
</evidence>